<sequence>MNGKICMDTLSRAANSLSTAGSESFVDSRVIADNDQHFLLYFIIGNFFGPDLKGGPKKSLFQRAAEGLPTYSLDELTGGYIKTEEIEHIYYYALQKAEKYLTLKLSLLHCFFLGNLRASGTASYLQFPDMFPTHLHPHSLMDNRHKTVSNVMFIDNPDTSHISSKDIERFKRLTGVENLLLDRDAARIHSYVNASTLYDVVVHEAGSGVEWPHSSIHHFHKRARHADSIPQARDPHVYDVQPLSCVLCKGLPPSHSCTTALPAKDSGKSVDESPMMIFLPSGAKKEELNSLMTVSKGRVALTGTAAMGQMQRTVGLVDIGECDDAYLFRVSLPGVRQNDNEFSCTIEPDGKVLIEGITTTGEETVYRFSQKFQMLSGNLCSPGQFSISFQLPGHVDPISDVRQVCL</sequence>
<dbReference type="PANTHER" id="PTHR34661">
    <property type="entry name" value="INCREASED DNA METHYLATION 3"/>
    <property type="match status" value="1"/>
</dbReference>
<dbReference type="Proteomes" id="UP001314170">
    <property type="component" value="Unassembled WGS sequence"/>
</dbReference>
<reference evidence="1 2" key="1">
    <citation type="submission" date="2024-01" db="EMBL/GenBank/DDBJ databases">
        <authorList>
            <person name="Waweru B."/>
        </authorList>
    </citation>
    <scope>NUCLEOTIDE SEQUENCE [LARGE SCALE GENOMIC DNA]</scope>
</reference>
<comment type="caution">
    <text evidence="1">The sequence shown here is derived from an EMBL/GenBank/DDBJ whole genome shotgun (WGS) entry which is preliminary data.</text>
</comment>
<dbReference type="InterPro" id="IPR039321">
    <property type="entry name" value="IDM2/3-like"/>
</dbReference>
<gene>
    <name evidence="1" type="ORF">DCAF_LOCUS15840</name>
</gene>
<keyword evidence="2" id="KW-1185">Reference proteome</keyword>
<evidence type="ECO:0000313" key="2">
    <source>
        <dbReference type="Proteomes" id="UP001314170"/>
    </source>
</evidence>
<dbReference type="GO" id="GO:0005634">
    <property type="term" value="C:nucleus"/>
    <property type="evidence" value="ECO:0007669"/>
    <property type="project" value="TreeGrafter"/>
</dbReference>
<dbReference type="Gene3D" id="2.60.40.790">
    <property type="match status" value="1"/>
</dbReference>
<name>A0AAV1RVR4_9ROSI</name>
<organism evidence="1 2">
    <name type="scientific">Dovyalis caffra</name>
    <dbReference type="NCBI Taxonomy" id="77055"/>
    <lineage>
        <taxon>Eukaryota</taxon>
        <taxon>Viridiplantae</taxon>
        <taxon>Streptophyta</taxon>
        <taxon>Embryophyta</taxon>
        <taxon>Tracheophyta</taxon>
        <taxon>Spermatophyta</taxon>
        <taxon>Magnoliopsida</taxon>
        <taxon>eudicotyledons</taxon>
        <taxon>Gunneridae</taxon>
        <taxon>Pentapetalae</taxon>
        <taxon>rosids</taxon>
        <taxon>fabids</taxon>
        <taxon>Malpighiales</taxon>
        <taxon>Salicaceae</taxon>
        <taxon>Flacourtieae</taxon>
        <taxon>Dovyalis</taxon>
    </lineage>
</organism>
<proteinExistence type="predicted"/>
<dbReference type="EMBL" id="CAWUPB010001160">
    <property type="protein sequence ID" value="CAK7340754.1"/>
    <property type="molecule type" value="Genomic_DNA"/>
</dbReference>
<evidence type="ECO:0000313" key="1">
    <source>
        <dbReference type="EMBL" id="CAK7340754.1"/>
    </source>
</evidence>
<dbReference type="PANTHER" id="PTHR34661:SF3">
    <property type="entry name" value="INCREASED DNA METHYLATION 2"/>
    <property type="match status" value="1"/>
</dbReference>
<dbReference type="CDD" id="cd06464">
    <property type="entry name" value="ACD_sHsps-like"/>
    <property type="match status" value="1"/>
</dbReference>
<dbReference type="InterPro" id="IPR008978">
    <property type="entry name" value="HSP20-like_chaperone"/>
</dbReference>
<protein>
    <submittedName>
        <fullName evidence="1">Uncharacterized protein</fullName>
    </submittedName>
</protein>
<accession>A0AAV1RVR4</accession>
<dbReference type="AlphaFoldDB" id="A0AAV1RVR4"/>